<evidence type="ECO:0000256" key="2">
    <source>
        <dbReference type="ARBA" id="ARBA00007639"/>
    </source>
</evidence>
<proteinExistence type="inferred from homology"/>
<dbReference type="GO" id="GO:0030288">
    <property type="term" value="C:outer membrane-bounded periplasmic space"/>
    <property type="evidence" value="ECO:0007669"/>
    <property type="project" value="TreeGrafter"/>
</dbReference>
<reference evidence="6" key="1">
    <citation type="journal article" date="2019" name="Int. J. Syst. Evol. Microbiol.">
        <title>The Global Catalogue of Microorganisms (GCM) 10K type strain sequencing project: providing services to taxonomists for standard genome sequencing and annotation.</title>
        <authorList>
            <consortium name="The Broad Institute Genomics Platform"/>
            <consortium name="The Broad Institute Genome Sequencing Center for Infectious Disease"/>
            <person name="Wu L."/>
            <person name="Ma J."/>
        </authorList>
    </citation>
    <scope>NUCLEOTIDE SEQUENCE [LARGE SCALE GENOMIC DNA]</scope>
    <source>
        <strain evidence="6">CGMCC 1.14993</strain>
    </source>
</reference>
<keyword evidence="3" id="KW-1133">Transmembrane helix</keyword>
<dbReference type="RefSeq" id="WP_087999693.1">
    <property type="nucleotide sequence ID" value="NZ_BMHB01000001.1"/>
</dbReference>
<evidence type="ECO:0000313" key="5">
    <source>
        <dbReference type="EMBL" id="GGI15587.1"/>
    </source>
</evidence>
<keyword evidence="6" id="KW-1185">Reference proteome</keyword>
<evidence type="ECO:0000256" key="3">
    <source>
        <dbReference type="SAM" id="Phobius"/>
    </source>
</evidence>
<accession>A0A8J3ARJ2</accession>
<feature type="domain" description="Periplasmic binding protein" evidence="4">
    <location>
        <begin position="53"/>
        <end position="304"/>
    </location>
</feature>
<name>A0A8J3ARJ2_9BACI</name>
<comment type="caution">
    <text evidence="5">The sequence shown here is derived from an EMBL/GenBank/DDBJ whole genome shotgun (WGS) entry which is preliminary data.</text>
</comment>
<dbReference type="PANTHER" id="PTHR30036">
    <property type="entry name" value="D-XYLOSE-BINDING PERIPLASMIC PROTEIN"/>
    <property type="match status" value="1"/>
</dbReference>
<dbReference type="GO" id="GO:0030246">
    <property type="term" value="F:carbohydrate binding"/>
    <property type="evidence" value="ECO:0007669"/>
    <property type="project" value="TreeGrafter"/>
</dbReference>
<comment type="similarity">
    <text evidence="2">Belongs to the bacterial solute-binding protein 2 family.</text>
</comment>
<evidence type="ECO:0000259" key="4">
    <source>
        <dbReference type="Pfam" id="PF13407"/>
    </source>
</evidence>
<gene>
    <name evidence="5" type="ORF">GCM10007380_28730</name>
</gene>
<organism evidence="5 6">
    <name type="scientific">Gottfriedia solisilvae</name>
    <dbReference type="NCBI Taxonomy" id="1516104"/>
    <lineage>
        <taxon>Bacteria</taxon>
        <taxon>Bacillati</taxon>
        <taxon>Bacillota</taxon>
        <taxon>Bacilli</taxon>
        <taxon>Bacillales</taxon>
        <taxon>Bacillaceae</taxon>
        <taxon>Gottfriedia</taxon>
    </lineage>
</organism>
<keyword evidence="3" id="KW-0812">Transmembrane</keyword>
<keyword evidence="3" id="KW-0472">Membrane</keyword>
<protein>
    <recommendedName>
        <fullName evidence="4">Periplasmic binding protein domain-containing protein</fullName>
    </recommendedName>
</protein>
<dbReference type="Proteomes" id="UP000626244">
    <property type="component" value="Unassembled WGS sequence"/>
</dbReference>
<dbReference type="AlphaFoldDB" id="A0A8J3ARJ2"/>
<comment type="subcellular location">
    <subcellularLocation>
        <location evidence="1">Cell envelope</location>
    </subcellularLocation>
</comment>
<dbReference type="OrthoDB" id="6196975at2"/>
<dbReference type="Pfam" id="PF13407">
    <property type="entry name" value="Peripla_BP_4"/>
    <property type="match status" value="1"/>
</dbReference>
<dbReference type="EMBL" id="BMHB01000001">
    <property type="protein sequence ID" value="GGI15587.1"/>
    <property type="molecule type" value="Genomic_DNA"/>
</dbReference>
<sequence length="328" mass="36860">MKFDKWILSFTILLILFIYVLLRYEASSNQIERAIESLSISEDKKVGKKHFILIGQEYDNPYWKSVNKGAKDSAKKYDINIEYVAPLRTSVDEQLKLLEKAVASKVDGIIVQSIDNKKFTPIINQAISKNIPVITIDTDAPDSLRKSYIGTDNYKAGIQLGQTVAQMTNGKGNIGIIIGSETSESQKMRLNGLLNVINQYPNLHVIDRSSSNISKIQASLQAERMLRKYDNINIMVGISALDAIGISNATNNVFEREIQIYGFDGLDETMKGIIDHKIKATIVQKPYDMGFKGVELLYKSIHGEQIVKINHTPTEVITIDNVLQEVRH</sequence>
<feature type="transmembrane region" description="Helical" evidence="3">
    <location>
        <begin position="6"/>
        <end position="24"/>
    </location>
</feature>
<dbReference type="InterPro" id="IPR050555">
    <property type="entry name" value="Bact_Solute-Bind_Prot2"/>
</dbReference>
<dbReference type="InterPro" id="IPR028082">
    <property type="entry name" value="Peripla_BP_I"/>
</dbReference>
<evidence type="ECO:0000313" key="6">
    <source>
        <dbReference type="Proteomes" id="UP000626244"/>
    </source>
</evidence>
<dbReference type="InterPro" id="IPR025997">
    <property type="entry name" value="SBP_2_dom"/>
</dbReference>
<dbReference type="SUPFAM" id="SSF53822">
    <property type="entry name" value="Periplasmic binding protein-like I"/>
    <property type="match status" value="1"/>
</dbReference>
<evidence type="ECO:0000256" key="1">
    <source>
        <dbReference type="ARBA" id="ARBA00004196"/>
    </source>
</evidence>
<dbReference type="Gene3D" id="3.40.50.2300">
    <property type="match status" value="2"/>
</dbReference>
<dbReference type="PANTHER" id="PTHR30036:SF7">
    <property type="entry name" value="ABC TRANSPORTER PERIPLASMIC-BINDING PROTEIN YPHF"/>
    <property type="match status" value="1"/>
</dbReference>